<evidence type="ECO:0000313" key="4">
    <source>
        <dbReference type="Proteomes" id="UP000584374"/>
    </source>
</evidence>
<keyword evidence="2" id="KW-1133">Transmembrane helix</keyword>
<dbReference type="PANTHER" id="PTHR38441">
    <property type="entry name" value="INTEGRAL MEMBRANE PROTEIN-RELATED"/>
    <property type="match status" value="1"/>
</dbReference>
<keyword evidence="4" id="KW-1185">Reference proteome</keyword>
<feature type="transmembrane region" description="Helical" evidence="2">
    <location>
        <begin position="93"/>
        <end position="115"/>
    </location>
</feature>
<feature type="transmembrane region" description="Helical" evidence="2">
    <location>
        <begin position="59"/>
        <end position="81"/>
    </location>
</feature>
<feature type="region of interest" description="Disordered" evidence="1">
    <location>
        <begin position="1"/>
        <end position="23"/>
    </location>
</feature>
<feature type="compositionally biased region" description="Pro residues" evidence="1">
    <location>
        <begin position="1"/>
        <end position="10"/>
    </location>
</feature>
<dbReference type="PANTHER" id="PTHR38441:SF1">
    <property type="entry name" value="MEMBRANE PROTEIN"/>
    <property type="match status" value="1"/>
</dbReference>
<comment type="caution">
    <text evidence="3">The sequence shown here is derived from an EMBL/GenBank/DDBJ whole genome shotgun (WGS) entry which is preliminary data.</text>
</comment>
<dbReference type="EMBL" id="JACHIW010000001">
    <property type="protein sequence ID" value="MBB5155278.1"/>
    <property type="molecule type" value="Genomic_DNA"/>
</dbReference>
<protein>
    <submittedName>
        <fullName evidence="3">Uncharacterized membrane protein (DUF485 family)</fullName>
    </submittedName>
</protein>
<dbReference type="Proteomes" id="UP000584374">
    <property type="component" value="Unassembled WGS sequence"/>
</dbReference>
<gene>
    <name evidence="3" type="ORF">BJ970_002812</name>
</gene>
<dbReference type="AlphaFoldDB" id="A0A840Q9D8"/>
<reference evidence="3 4" key="1">
    <citation type="submission" date="2020-08" db="EMBL/GenBank/DDBJ databases">
        <title>Sequencing the genomes of 1000 actinobacteria strains.</title>
        <authorList>
            <person name="Klenk H.-P."/>
        </authorList>
    </citation>
    <scope>NUCLEOTIDE SEQUENCE [LARGE SCALE GENOMIC DNA]</scope>
    <source>
        <strain evidence="3 4">DSM 45584</strain>
    </source>
</reference>
<evidence type="ECO:0000256" key="2">
    <source>
        <dbReference type="SAM" id="Phobius"/>
    </source>
</evidence>
<dbReference type="RefSeq" id="WP_184726649.1">
    <property type="nucleotide sequence ID" value="NZ_JACHIW010000001.1"/>
</dbReference>
<keyword evidence="2" id="KW-0812">Transmembrane</keyword>
<sequence length="139" mass="15794">MLNATQPPPRRLSDGRTTSTPTFGEIDKSAARYARPAPDYPGIARSPEFRDLRARLRRFVFPMSALFLIWYLGYVVIAAYLPEFMSIRLVGAVNIGLIMGIGQFVTTILITVLYLRYAARQIDPRVLRLYRNATGEEPR</sequence>
<dbReference type="InterPro" id="IPR007436">
    <property type="entry name" value="DUF485"/>
</dbReference>
<dbReference type="Pfam" id="PF04341">
    <property type="entry name" value="DUF485"/>
    <property type="match status" value="1"/>
</dbReference>
<keyword evidence="2" id="KW-0472">Membrane</keyword>
<accession>A0A840Q9D8</accession>
<evidence type="ECO:0000313" key="3">
    <source>
        <dbReference type="EMBL" id="MBB5155278.1"/>
    </source>
</evidence>
<evidence type="ECO:0000256" key="1">
    <source>
        <dbReference type="SAM" id="MobiDB-lite"/>
    </source>
</evidence>
<name>A0A840Q9D8_9PSEU</name>
<organism evidence="3 4">
    <name type="scientific">Saccharopolyspora phatthalungensis</name>
    <dbReference type="NCBI Taxonomy" id="664693"/>
    <lineage>
        <taxon>Bacteria</taxon>
        <taxon>Bacillati</taxon>
        <taxon>Actinomycetota</taxon>
        <taxon>Actinomycetes</taxon>
        <taxon>Pseudonocardiales</taxon>
        <taxon>Pseudonocardiaceae</taxon>
        <taxon>Saccharopolyspora</taxon>
    </lineage>
</organism>
<proteinExistence type="predicted"/>